<dbReference type="Proteomes" id="UP000182100">
    <property type="component" value="Unassembled WGS sequence"/>
</dbReference>
<dbReference type="RefSeq" id="WP_079170664.1">
    <property type="nucleotide sequence ID" value="NZ_FMZK01000002.1"/>
</dbReference>
<proteinExistence type="predicted"/>
<evidence type="ECO:0000313" key="3">
    <source>
        <dbReference type="Proteomes" id="UP000182100"/>
    </source>
</evidence>
<dbReference type="STRING" id="67344.SAMN05216505_10239"/>
<dbReference type="InterPro" id="IPR047757">
    <property type="entry name" value="AfsA-like"/>
</dbReference>
<evidence type="ECO:0000313" key="2">
    <source>
        <dbReference type="EMBL" id="SDC40383.1"/>
    </source>
</evidence>
<name>A0A1G6LB84_9ACTN</name>
<dbReference type="AlphaFoldDB" id="A0A1G6LB84"/>
<reference evidence="3" key="1">
    <citation type="submission" date="2016-10" db="EMBL/GenBank/DDBJ databases">
        <authorList>
            <person name="Varghese N."/>
            <person name="Submissions S."/>
        </authorList>
    </citation>
    <scope>NUCLEOTIDE SEQUENCE [LARGE SCALE GENOMIC DNA]</scope>
    <source>
        <strain evidence="3">CGMCC 4.3504</strain>
    </source>
</reference>
<protein>
    <submittedName>
        <fullName evidence="2">A-factor biosynthesis hotdog domain-containing protein</fullName>
    </submittedName>
</protein>
<feature type="domain" description="A-factor biosynthesis hotdog" evidence="1">
    <location>
        <begin position="31"/>
        <end position="168"/>
    </location>
</feature>
<accession>A0A1G6LB84</accession>
<feature type="domain" description="A-factor biosynthesis hotdog" evidence="1">
    <location>
        <begin position="198"/>
        <end position="302"/>
    </location>
</feature>
<dbReference type="InterPro" id="IPR005509">
    <property type="entry name" value="AfsA_hotdog_dom"/>
</dbReference>
<dbReference type="Pfam" id="PF03756">
    <property type="entry name" value="AfsA"/>
    <property type="match status" value="2"/>
</dbReference>
<dbReference type="EMBL" id="FMZK01000002">
    <property type="protein sequence ID" value="SDC40383.1"/>
    <property type="molecule type" value="Genomic_DNA"/>
</dbReference>
<evidence type="ECO:0000259" key="1">
    <source>
        <dbReference type="Pfam" id="PF03756"/>
    </source>
</evidence>
<keyword evidence="3" id="KW-1185">Reference proteome</keyword>
<gene>
    <name evidence="2" type="ORF">SAMN05216505_10239</name>
</gene>
<organism evidence="2 3">
    <name type="scientific">Streptomyces prasinopilosus</name>
    <dbReference type="NCBI Taxonomy" id="67344"/>
    <lineage>
        <taxon>Bacteria</taxon>
        <taxon>Bacillati</taxon>
        <taxon>Actinomycetota</taxon>
        <taxon>Actinomycetes</taxon>
        <taxon>Kitasatosporales</taxon>
        <taxon>Streptomycetaceae</taxon>
        <taxon>Streptomyces</taxon>
    </lineage>
</organism>
<dbReference type="GO" id="GO:0016740">
    <property type="term" value="F:transferase activity"/>
    <property type="evidence" value="ECO:0007669"/>
    <property type="project" value="InterPro"/>
</dbReference>
<dbReference type="NCBIfam" id="NF041195">
    <property type="entry name" value="ScbA_BarX_GamBu"/>
    <property type="match status" value="1"/>
</dbReference>
<sequence length="328" mass="35728">MNALLQADRPYFGKPEECGPELFEQTVPRTLVHRAAVSEVLLTGWQTVHDEHRLGAQWSRAHSYYGSVDGRWHDPMLFAETIRQACLLLAHEALDVPLGFGFLTESTAFEVDEERLRLSRPAHPAHVVLDMRLSHIKRRAGVVSSYAYDVVAHRDGERLGSGRLRGKCTSQAVYRRLRGERIGAGPPHTAIAPVDPRLVGRDDESDVVLGASAGAGAHPLRIVADHPVLFDHPVDHVPGMVLMEAARQAGLLALGAPHGLLVACEAQFRRYVEFHIPCLVATDEPEHEGGGRRTVTVRFLQDGSEAGSCRVGILTTAGEADGAATAQH</sequence>